<sequence length="73" mass="7739">ATERYQRLDAGACVGVGVQLPAGIGLSVRAYQGLVSMDRPASYLGETIPGSSSKAYRQTVQGSLTYQLPTFTK</sequence>
<organism evidence="1">
    <name type="scientific">Tanacetum cinerariifolium</name>
    <name type="common">Dalmatian daisy</name>
    <name type="synonym">Chrysanthemum cinerariifolium</name>
    <dbReference type="NCBI Taxonomy" id="118510"/>
    <lineage>
        <taxon>Eukaryota</taxon>
        <taxon>Viridiplantae</taxon>
        <taxon>Streptophyta</taxon>
        <taxon>Embryophyta</taxon>
        <taxon>Tracheophyta</taxon>
        <taxon>Spermatophyta</taxon>
        <taxon>Magnoliopsida</taxon>
        <taxon>eudicotyledons</taxon>
        <taxon>Gunneridae</taxon>
        <taxon>Pentapetalae</taxon>
        <taxon>asterids</taxon>
        <taxon>campanulids</taxon>
        <taxon>Asterales</taxon>
        <taxon>Asteraceae</taxon>
        <taxon>Asteroideae</taxon>
        <taxon>Anthemideae</taxon>
        <taxon>Anthemidinae</taxon>
        <taxon>Tanacetum</taxon>
    </lineage>
</organism>
<dbReference type="EMBL" id="BKCJ011244006">
    <property type="protein sequence ID" value="GFD09239.1"/>
    <property type="molecule type" value="Genomic_DNA"/>
</dbReference>
<name>A0A699TIW8_TANCI</name>
<feature type="non-terminal residue" evidence="1">
    <location>
        <position position="1"/>
    </location>
</feature>
<gene>
    <name evidence="1" type="ORF">Tci_881208</name>
</gene>
<protein>
    <submittedName>
        <fullName evidence="1">Uncharacterized protein</fullName>
    </submittedName>
</protein>
<proteinExistence type="predicted"/>
<accession>A0A699TIW8</accession>
<dbReference type="AlphaFoldDB" id="A0A699TIW8"/>
<comment type="caution">
    <text evidence="1">The sequence shown here is derived from an EMBL/GenBank/DDBJ whole genome shotgun (WGS) entry which is preliminary data.</text>
</comment>
<evidence type="ECO:0000313" key="1">
    <source>
        <dbReference type="EMBL" id="GFD09239.1"/>
    </source>
</evidence>
<reference evidence="1" key="1">
    <citation type="journal article" date="2019" name="Sci. Rep.">
        <title>Draft genome of Tanacetum cinerariifolium, the natural source of mosquito coil.</title>
        <authorList>
            <person name="Yamashiro T."/>
            <person name="Shiraishi A."/>
            <person name="Satake H."/>
            <person name="Nakayama K."/>
        </authorList>
    </citation>
    <scope>NUCLEOTIDE SEQUENCE</scope>
</reference>